<organism evidence="9 10">
    <name type="scientific">Roseospira goensis</name>
    <dbReference type="NCBI Taxonomy" id="391922"/>
    <lineage>
        <taxon>Bacteria</taxon>
        <taxon>Pseudomonadati</taxon>
        <taxon>Pseudomonadota</taxon>
        <taxon>Alphaproteobacteria</taxon>
        <taxon>Rhodospirillales</taxon>
        <taxon>Rhodospirillaceae</taxon>
        <taxon>Roseospira</taxon>
    </lineage>
</organism>
<dbReference type="PANTHER" id="PTHR36964">
    <property type="entry name" value="PROTEIN-METHIONINE-SULFOXIDE REDUCTASE HEME-BINDING SUBUNIT MSRQ"/>
    <property type="match status" value="1"/>
</dbReference>
<dbReference type="GO" id="GO:0030091">
    <property type="term" value="P:protein repair"/>
    <property type="evidence" value="ECO:0007669"/>
    <property type="project" value="UniProtKB-UniRule"/>
</dbReference>
<gene>
    <name evidence="7" type="primary">msrQ</name>
    <name evidence="9" type="ORF">GGD88_002658</name>
</gene>
<evidence type="ECO:0000256" key="3">
    <source>
        <dbReference type="ARBA" id="ARBA00022692"/>
    </source>
</evidence>
<dbReference type="GO" id="GO:0046872">
    <property type="term" value="F:metal ion binding"/>
    <property type="evidence" value="ECO:0007669"/>
    <property type="project" value="UniProtKB-KW"/>
</dbReference>
<proteinExistence type="inferred from homology"/>
<dbReference type="EMBL" id="JACIGI010000023">
    <property type="protein sequence ID" value="MBB4286916.1"/>
    <property type="molecule type" value="Genomic_DNA"/>
</dbReference>
<dbReference type="GO" id="GO:0009055">
    <property type="term" value="F:electron transfer activity"/>
    <property type="evidence" value="ECO:0007669"/>
    <property type="project" value="UniProtKB-UniRule"/>
</dbReference>
<accession>A0A7W6S1C3</accession>
<feature type="domain" description="Ferric oxidoreductase" evidence="8">
    <location>
        <begin position="52"/>
        <end position="166"/>
    </location>
</feature>
<dbReference type="PANTHER" id="PTHR36964:SF1">
    <property type="entry name" value="PROTEIN-METHIONINE-SULFOXIDE REDUCTASE HEME-BINDING SUBUNIT MSRQ"/>
    <property type="match status" value="1"/>
</dbReference>
<dbReference type="Proteomes" id="UP000555728">
    <property type="component" value="Unassembled WGS sequence"/>
</dbReference>
<keyword evidence="3 7" id="KW-0812">Transmembrane</keyword>
<dbReference type="InterPro" id="IPR022837">
    <property type="entry name" value="MsrQ-like"/>
</dbReference>
<feature type="transmembrane region" description="Helical" evidence="7">
    <location>
        <begin position="182"/>
        <end position="201"/>
    </location>
</feature>
<evidence type="ECO:0000256" key="5">
    <source>
        <dbReference type="ARBA" id="ARBA00023004"/>
    </source>
</evidence>
<feature type="transmembrane region" description="Helical" evidence="7">
    <location>
        <begin position="119"/>
        <end position="137"/>
    </location>
</feature>
<feature type="transmembrane region" description="Helical" evidence="7">
    <location>
        <begin position="15"/>
        <end position="35"/>
    </location>
</feature>
<keyword evidence="7" id="KW-1003">Cell membrane</keyword>
<dbReference type="AlphaFoldDB" id="A0A7W6S1C3"/>
<dbReference type="Pfam" id="PF01794">
    <property type="entry name" value="Ferric_reduct"/>
    <property type="match status" value="1"/>
</dbReference>
<keyword evidence="6 7" id="KW-0472">Membrane</keyword>
<dbReference type="InterPro" id="IPR013130">
    <property type="entry name" value="Fe3_Rdtase_TM_dom"/>
</dbReference>
<feature type="transmembrane region" description="Helical" evidence="7">
    <location>
        <begin position="55"/>
        <end position="73"/>
    </location>
</feature>
<keyword evidence="7" id="KW-0249">Electron transport</keyword>
<evidence type="ECO:0000256" key="6">
    <source>
        <dbReference type="ARBA" id="ARBA00023136"/>
    </source>
</evidence>
<sequence length="205" mass="22713">MARLTMARRSSRDRLWWWAVFVGCALPLAALGGWAATGDLGVNPIETIVRHLGDWALRLLVLTLALTPLRHLTGSTRPVRYRRMIGLWAFAYAVLHVTAYTVLDIGLHGPTLVDDLTQRPYIMVGMAALLLLIPLAATSTTGMIKRLGGRRWRRLHRLVYAAGLLGAGHYLLMVKADITQPMIYIALLGLLYGVRAGRWLAGRPV</sequence>
<evidence type="ECO:0000256" key="2">
    <source>
        <dbReference type="ARBA" id="ARBA00022448"/>
    </source>
</evidence>
<comment type="cofactor">
    <cofactor evidence="7">
        <name>FMN</name>
        <dbReference type="ChEBI" id="CHEBI:58210"/>
    </cofactor>
    <text evidence="7">Binds 1 FMN per subunit.</text>
</comment>
<evidence type="ECO:0000256" key="4">
    <source>
        <dbReference type="ARBA" id="ARBA00022989"/>
    </source>
</evidence>
<keyword evidence="4 7" id="KW-1133">Transmembrane helix</keyword>
<comment type="function">
    <text evidence="7">Part of the MsrPQ system that repairs oxidized periplasmic proteins containing methionine sulfoxide residues (Met-O), using respiratory chain electrons. Thus protects these proteins from oxidative-stress damage caused by reactive species of oxygen and chlorine generated by the host defense mechanisms. MsrPQ is essential for the maintenance of envelope integrity under bleach stress, rescuing a wide series of structurally unrelated periplasmic proteins from methionine oxidation. MsrQ provides electrons for reduction to the reductase catalytic subunit MsrP, using the quinone pool of the respiratory chain.</text>
</comment>
<dbReference type="GO" id="GO:0005886">
    <property type="term" value="C:plasma membrane"/>
    <property type="evidence" value="ECO:0007669"/>
    <property type="project" value="UniProtKB-SubCell"/>
</dbReference>
<comment type="subunit">
    <text evidence="7">Heterodimer of a catalytic subunit (MsrP) and a heme-binding subunit (MsrQ).</text>
</comment>
<protein>
    <recommendedName>
        <fullName evidence="7">Protein-methionine-sulfoxide reductase heme-binding subunit MsrQ</fullName>
    </recommendedName>
    <alternativeName>
        <fullName evidence="7">Flavocytochrome MsrQ</fullName>
    </alternativeName>
</protein>
<dbReference type="HAMAP" id="MF_01207">
    <property type="entry name" value="MsrQ"/>
    <property type="match status" value="1"/>
</dbReference>
<keyword evidence="7" id="KW-0349">Heme</keyword>
<comment type="similarity">
    <text evidence="7">Belongs to the MsrQ family.</text>
</comment>
<dbReference type="GO" id="GO:0016679">
    <property type="term" value="F:oxidoreductase activity, acting on diphenols and related substances as donors"/>
    <property type="evidence" value="ECO:0007669"/>
    <property type="project" value="TreeGrafter"/>
</dbReference>
<keyword evidence="7" id="KW-0479">Metal-binding</keyword>
<feature type="transmembrane region" description="Helical" evidence="7">
    <location>
        <begin position="158"/>
        <end position="176"/>
    </location>
</feature>
<keyword evidence="5 7" id="KW-0408">Iron</keyword>
<comment type="cofactor">
    <cofactor evidence="7">
        <name>heme b</name>
        <dbReference type="ChEBI" id="CHEBI:60344"/>
    </cofactor>
    <text evidence="7">Binds 1 heme b (iron(II)-protoporphyrin IX) group per subunit.</text>
</comment>
<evidence type="ECO:0000313" key="9">
    <source>
        <dbReference type="EMBL" id="MBB4286916.1"/>
    </source>
</evidence>
<comment type="caution">
    <text evidence="9">The sequence shown here is derived from an EMBL/GenBank/DDBJ whole genome shotgun (WGS) entry which is preliminary data.</text>
</comment>
<keyword evidence="10" id="KW-1185">Reference proteome</keyword>
<name>A0A7W6S1C3_9PROT</name>
<comment type="subcellular location">
    <subcellularLocation>
        <location evidence="7">Cell membrane</location>
        <topology evidence="7">Multi-pass membrane protein</topology>
    </subcellularLocation>
    <subcellularLocation>
        <location evidence="1">Membrane</location>
        <topology evidence="1">Multi-pass membrane protein</topology>
    </subcellularLocation>
</comment>
<dbReference type="GO" id="GO:0020037">
    <property type="term" value="F:heme binding"/>
    <property type="evidence" value="ECO:0007669"/>
    <property type="project" value="UniProtKB-UniRule"/>
</dbReference>
<reference evidence="9 10" key="1">
    <citation type="submission" date="2020-08" db="EMBL/GenBank/DDBJ databases">
        <title>Genome sequencing of Purple Non-Sulfur Bacteria from various extreme environments.</title>
        <authorList>
            <person name="Mayer M."/>
        </authorList>
    </citation>
    <scope>NUCLEOTIDE SEQUENCE [LARGE SCALE GENOMIC DNA]</scope>
    <source>
        <strain evidence="9 10">JA135</strain>
    </source>
</reference>
<feature type="transmembrane region" description="Helical" evidence="7">
    <location>
        <begin position="85"/>
        <end position="107"/>
    </location>
</feature>
<keyword evidence="7" id="KW-0288">FMN</keyword>
<evidence type="ECO:0000259" key="8">
    <source>
        <dbReference type="Pfam" id="PF01794"/>
    </source>
</evidence>
<evidence type="ECO:0000256" key="1">
    <source>
        <dbReference type="ARBA" id="ARBA00004141"/>
    </source>
</evidence>
<keyword evidence="7" id="KW-0285">Flavoprotein</keyword>
<dbReference type="GO" id="GO:0010181">
    <property type="term" value="F:FMN binding"/>
    <property type="evidence" value="ECO:0007669"/>
    <property type="project" value="UniProtKB-UniRule"/>
</dbReference>
<keyword evidence="2 7" id="KW-0813">Transport</keyword>
<dbReference type="RefSeq" id="WP_246423752.1">
    <property type="nucleotide sequence ID" value="NZ_JACIGI010000023.1"/>
</dbReference>
<evidence type="ECO:0000256" key="7">
    <source>
        <dbReference type="HAMAP-Rule" id="MF_01207"/>
    </source>
</evidence>
<evidence type="ECO:0000313" key="10">
    <source>
        <dbReference type="Proteomes" id="UP000555728"/>
    </source>
</evidence>